<dbReference type="PANTHER" id="PTHR11177:SF317">
    <property type="entry name" value="CHITINASE 12-RELATED"/>
    <property type="match status" value="1"/>
</dbReference>
<keyword evidence="4" id="KW-0119">Carbohydrate metabolism</keyword>
<comment type="catalytic activity">
    <reaction evidence="1">
        <text>Random endo-hydrolysis of N-acetyl-beta-D-glucosaminide (1-&gt;4)-beta-linkages in chitin and chitodextrins.</text>
        <dbReference type="EC" id="3.2.1.14"/>
    </reaction>
</comment>
<keyword evidence="5 6" id="KW-0326">Glycosidase</keyword>
<dbReference type="EMBL" id="AWVH01000024">
    <property type="protein sequence ID" value="ERJ93541.1"/>
    <property type="molecule type" value="Genomic_DNA"/>
</dbReference>
<comment type="caution">
    <text evidence="9">The sequence shown here is derived from an EMBL/GenBank/DDBJ whole genome shotgun (WGS) entry which is preliminary data.</text>
</comment>
<dbReference type="PROSITE" id="PS01095">
    <property type="entry name" value="GH18_1"/>
    <property type="match status" value="1"/>
</dbReference>
<dbReference type="EC" id="3.2.1.14" evidence="2"/>
<evidence type="ECO:0000313" key="9">
    <source>
        <dbReference type="EMBL" id="ERJ93541.1"/>
    </source>
</evidence>
<evidence type="ECO:0000256" key="1">
    <source>
        <dbReference type="ARBA" id="ARBA00000822"/>
    </source>
</evidence>
<dbReference type="InterPro" id="IPR029070">
    <property type="entry name" value="Chitinase_insertion_sf"/>
</dbReference>
<dbReference type="CDD" id="cd06548">
    <property type="entry name" value="GH18_chitinase"/>
    <property type="match status" value="1"/>
</dbReference>
<comment type="similarity">
    <text evidence="7">Belongs to the glycosyl hydrolase 18 family.</text>
</comment>
<dbReference type="Pfam" id="PF00704">
    <property type="entry name" value="Glyco_hydro_18"/>
    <property type="match status" value="1"/>
</dbReference>
<sequence length="339" mass="37740">MKKKLIGYVSGKDFPLLIEKDIKALDVINIAFGIIENGRVVYKPTADFEKELQRVRNVHPQCKLVLSVGGWTAGGFSEAAANESGRTLFAQTAAALLERYDLDGLDIDWEYPCIDAAGISASDDDKINFTKLLQSCRSTLDTMSGSRKMLTIAAGAGDYFIEHTQMAKVQRLLDYVQLMTYDLRGGFRHETGHHTNLFTDTQDPSPVSMEYAVRAFKAAGVPPEKLVVGAAYYSRMWKGVPNVNNGLHQQAQTIGDYGPGYGTLVESYINKNGYTRFYDKTVQAPWLFNGNTFLSYDDETSCRAKVDFLKKENLAGIMFWEYGLDTTHTLTSVLRKALG</sequence>
<accession>A0ABN0NZW1</accession>
<evidence type="ECO:0000256" key="2">
    <source>
        <dbReference type="ARBA" id="ARBA00012729"/>
    </source>
</evidence>
<dbReference type="PROSITE" id="PS51910">
    <property type="entry name" value="GH18_2"/>
    <property type="match status" value="1"/>
</dbReference>
<name>A0ABN0NZW1_TRELE</name>
<dbReference type="Gene3D" id="3.20.20.80">
    <property type="entry name" value="Glycosidases"/>
    <property type="match status" value="1"/>
</dbReference>
<dbReference type="PANTHER" id="PTHR11177">
    <property type="entry name" value="CHITINASE"/>
    <property type="match status" value="1"/>
</dbReference>
<keyword evidence="4" id="KW-0146">Chitin degradation</keyword>
<evidence type="ECO:0000259" key="8">
    <source>
        <dbReference type="PROSITE" id="PS51910"/>
    </source>
</evidence>
<dbReference type="SUPFAM" id="SSF51445">
    <property type="entry name" value="(Trans)glycosidases"/>
    <property type="match status" value="1"/>
</dbReference>
<proteinExistence type="inferred from homology"/>
<keyword evidence="3 6" id="KW-0378">Hydrolase</keyword>
<keyword evidence="10" id="KW-1185">Reference proteome</keyword>
<protein>
    <recommendedName>
        <fullName evidence="2">chitinase</fullName>
        <ecNumber evidence="2">3.2.1.14</ecNumber>
    </recommendedName>
</protein>
<gene>
    <name evidence="9" type="ORF">HMPREF9193_00830</name>
</gene>
<reference evidence="9 10" key="1">
    <citation type="submission" date="2013-08" db="EMBL/GenBank/DDBJ databases">
        <authorList>
            <person name="Weinstock G."/>
            <person name="Sodergren E."/>
            <person name="Wylie T."/>
            <person name="Fulton L."/>
            <person name="Fulton R."/>
            <person name="Fronick C."/>
            <person name="O'Laughlin M."/>
            <person name="Godfrey J."/>
            <person name="Miner T."/>
            <person name="Herter B."/>
            <person name="Appelbaum E."/>
            <person name="Cordes M."/>
            <person name="Lek S."/>
            <person name="Wollam A."/>
            <person name="Pepin K.H."/>
            <person name="Palsikar V.B."/>
            <person name="Mitreva M."/>
            <person name="Wilson R.K."/>
        </authorList>
    </citation>
    <scope>NUCLEOTIDE SEQUENCE [LARGE SCALE GENOMIC DNA]</scope>
    <source>
        <strain evidence="9 10">ATCC 700332</strain>
    </source>
</reference>
<dbReference type="InterPro" id="IPR001579">
    <property type="entry name" value="Glyco_hydro_18_chit_AS"/>
</dbReference>
<feature type="domain" description="GH18" evidence="8">
    <location>
        <begin position="3"/>
        <end position="339"/>
    </location>
</feature>
<dbReference type="Proteomes" id="UP000016649">
    <property type="component" value="Unassembled WGS sequence"/>
</dbReference>
<dbReference type="InterPro" id="IPR050314">
    <property type="entry name" value="Glycosyl_Hydrlase_18"/>
</dbReference>
<dbReference type="RefSeq" id="WP_021687048.1">
    <property type="nucleotide sequence ID" value="NZ_KI260564.1"/>
</dbReference>
<evidence type="ECO:0000313" key="10">
    <source>
        <dbReference type="Proteomes" id="UP000016649"/>
    </source>
</evidence>
<dbReference type="InterPro" id="IPR001223">
    <property type="entry name" value="Glyco_hydro18_cat"/>
</dbReference>
<organism evidence="9 10">
    <name type="scientific">Treponema lecithinolyticum ATCC 700332</name>
    <dbReference type="NCBI Taxonomy" id="1321815"/>
    <lineage>
        <taxon>Bacteria</taxon>
        <taxon>Pseudomonadati</taxon>
        <taxon>Spirochaetota</taxon>
        <taxon>Spirochaetia</taxon>
        <taxon>Spirochaetales</taxon>
        <taxon>Treponemataceae</taxon>
        <taxon>Treponema</taxon>
    </lineage>
</organism>
<evidence type="ECO:0000256" key="6">
    <source>
        <dbReference type="RuleBase" id="RU000489"/>
    </source>
</evidence>
<evidence type="ECO:0000256" key="7">
    <source>
        <dbReference type="RuleBase" id="RU004453"/>
    </source>
</evidence>
<keyword evidence="4" id="KW-0624">Polysaccharide degradation</keyword>
<evidence type="ECO:0000256" key="3">
    <source>
        <dbReference type="ARBA" id="ARBA00022801"/>
    </source>
</evidence>
<dbReference type="InterPro" id="IPR011583">
    <property type="entry name" value="Chitinase_II/V-like_cat"/>
</dbReference>
<evidence type="ECO:0000256" key="4">
    <source>
        <dbReference type="ARBA" id="ARBA00023024"/>
    </source>
</evidence>
<dbReference type="SMART" id="SM00636">
    <property type="entry name" value="Glyco_18"/>
    <property type="match status" value="1"/>
</dbReference>
<dbReference type="SUPFAM" id="SSF54556">
    <property type="entry name" value="Chitinase insertion domain"/>
    <property type="match status" value="1"/>
</dbReference>
<dbReference type="InterPro" id="IPR017853">
    <property type="entry name" value="GH"/>
</dbReference>
<dbReference type="Gene3D" id="3.10.50.10">
    <property type="match status" value="1"/>
</dbReference>
<evidence type="ECO:0000256" key="5">
    <source>
        <dbReference type="ARBA" id="ARBA00023295"/>
    </source>
</evidence>